<dbReference type="OrthoDB" id="291007at2759"/>
<dbReference type="PANTHER" id="PTHR10127:SF883">
    <property type="entry name" value="ZINC METALLOPROTEINASE NAS-8"/>
    <property type="match status" value="1"/>
</dbReference>
<comment type="cofactor">
    <cofactor evidence="1 2">
        <name>Zn(2+)</name>
        <dbReference type="ChEBI" id="CHEBI:29105"/>
    </cofactor>
    <text evidence="1 2">Binds 1 zinc ion per subunit.</text>
</comment>
<sequence>MNNLEIKIFVLKLAPEERKIIASGMADYHKKTCLRFVPRKTQGDYLKIIRSKESKNGCCWAQKGNVGGAQELSLDNGCVYKSTVIHELMHAVGFDHEQERPDQSRYITVNFNNIKPGKLFVC</sequence>
<accession>E9GQW4</accession>
<feature type="binding site" evidence="1">
    <location>
        <position position="86"/>
    </location>
    <ligand>
        <name>Zn(2+)</name>
        <dbReference type="ChEBI" id="CHEBI:29105"/>
        <note>catalytic</note>
    </ligand>
</feature>
<keyword evidence="1 2" id="KW-0862">Zinc</keyword>
<dbReference type="AlphaFoldDB" id="E9GQW4"/>
<dbReference type="GO" id="GO:0006508">
    <property type="term" value="P:proteolysis"/>
    <property type="evidence" value="ECO:0007669"/>
    <property type="project" value="UniProtKB-KW"/>
</dbReference>
<dbReference type="InParanoid" id="E9GQW4"/>
<dbReference type="EMBL" id="GL732558">
    <property type="protein sequence ID" value="EFX78183.1"/>
    <property type="molecule type" value="Genomic_DNA"/>
</dbReference>
<keyword evidence="5" id="KW-1185">Reference proteome</keyword>
<dbReference type="PhylomeDB" id="E9GQW4"/>
<name>E9GQW4_DAPPU</name>
<dbReference type="SUPFAM" id="SSF55486">
    <property type="entry name" value="Metalloproteases ('zincins'), catalytic domain"/>
    <property type="match status" value="1"/>
</dbReference>
<dbReference type="eggNOG" id="KOG3714">
    <property type="taxonomic scope" value="Eukaryota"/>
</dbReference>
<dbReference type="STRING" id="6669.E9GQW4"/>
<dbReference type="PRINTS" id="PR00480">
    <property type="entry name" value="ASTACIN"/>
</dbReference>
<feature type="active site" evidence="1">
    <location>
        <position position="87"/>
    </location>
</feature>
<dbReference type="PANTHER" id="PTHR10127">
    <property type="entry name" value="DISCOIDIN, CUB, EGF, LAMININ , AND ZINC METALLOPROTEASE DOMAIN CONTAINING"/>
    <property type="match status" value="1"/>
</dbReference>
<dbReference type="InterPro" id="IPR024079">
    <property type="entry name" value="MetalloPept_cat_dom_sf"/>
</dbReference>
<evidence type="ECO:0000259" key="3">
    <source>
        <dbReference type="PROSITE" id="PS51864"/>
    </source>
</evidence>
<dbReference type="GO" id="GO:0004222">
    <property type="term" value="F:metalloendopeptidase activity"/>
    <property type="evidence" value="ECO:0000318"/>
    <property type="project" value="GO_Central"/>
</dbReference>
<dbReference type="KEGG" id="dpx:DAPPUDRAFT_53488"/>
<dbReference type="SMART" id="SM00235">
    <property type="entry name" value="ZnMc"/>
    <property type="match status" value="1"/>
</dbReference>
<feature type="domain" description="Peptidase M12A" evidence="3">
    <location>
        <begin position="1"/>
        <end position="122"/>
    </location>
</feature>
<dbReference type="GO" id="GO:0005615">
    <property type="term" value="C:extracellular space"/>
    <property type="evidence" value="ECO:0000318"/>
    <property type="project" value="GO_Central"/>
</dbReference>
<evidence type="ECO:0000313" key="4">
    <source>
        <dbReference type="EMBL" id="EFX78183.1"/>
    </source>
</evidence>
<dbReference type="GO" id="GO:0008270">
    <property type="term" value="F:zinc ion binding"/>
    <property type="evidence" value="ECO:0007669"/>
    <property type="project" value="UniProtKB-UniRule"/>
</dbReference>
<reference evidence="4 5" key="1">
    <citation type="journal article" date="2011" name="Science">
        <title>The ecoresponsive genome of Daphnia pulex.</title>
        <authorList>
            <person name="Colbourne J.K."/>
            <person name="Pfrender M.E."/>
            <person name="Gilbert D."/>
            <person name="Thomas W.K."/>
            <person name="Tucker A."/>
            <person name="Oakley T.H."/>
            <person name="Tokishita S."/>
            <person name="Aerts A."/>
            <person name="Arnold G.J."/>
            <person name="Basu M.K."/>
            <person name="Bauer D.J."/>
            <person name="Caceres C.E."/>
            <person name="Carmel L."/>
            <person name="Casola C."/>
            <person name="Choi J.H."/>
            <person name="Detter J.C."/>
            <person name="Dong Q."/>
            <person name="Dusheyko S."/>
            <person name="Eads B.D."/>
            <person name="Frohlich T."/>
            <person name="Geiler-Samerotte K.A."/>
            <person name="Gerlach D."/>
            <person name="Hatcher P."/>
            <person name="Jogdeo S."/>
            <person name="Krijgsveld J."/>
            <person name="Kriventseva E.V."/>
            <person name="Kultz D."/>
            <person name="Laforsch C."/>
            <person name="Lindquist E."/>
            <person name="Lopez J."/>
            <person name="Manak J.R."/>
            <person name="Muller J."/>
            <person name="Pangilinan J."/>
            <person name="Patwardhan R.P."/>
            <person name="Pitluck S."/>
            <person name="Pritham E.J."/>
            <person name="Rechtsteiner A."/>
            <person name="Rho M."/>
            <person name="Rogozin I.B."/>
            <person name="Sakarya O."/>
            <person name="Salamov A."/>
            <person name="Schaack S."/>
            <person name="Shapiro H."/>
            <person name="Shiga Y."/>
            <person name="Skalitzky C."/>
            <person name="Smith Z."/>
            <person name="Souvorov A."/>
            <person name="Sung W."/>
            <person name="Tang Z."/>
            <person name="Tsuchiya D."/>
            <person name="Tu H."/>
            <person name="Vos H."/>
            <person name="Wang M."/>
            <person name="Wolf Y.I."/>
            <person name="Yamagata H."/>
            <person name="Yamada T."/>
            <person name="Ye Y."/>
            <person name="Shaw J.R."/>
            <person name="Andrews J."/>
            <person name="Crease T.J."/>
            <person name="Tang H."/>
            <person name="Lucas S.M."/>
            <person name="Robertson H.M."/>
            <person name="Bork P."/>
            <person name="Koonin E.V."/>
            <person name="Zdobnov E.M."/>
            <person name="Grigoriev I.V."/>
            <person name="Lynch M."/>
            <person name="Boore J.L."/>
        </authorList>
    </citation>
    <scope>NUCLEOTIDE SEQUENCE [LARGE SCALE GENOMIC DNA]</scope>
</reference>
<dbReference type="OMA" id="VIVIFEN"/>
<feature type="binding site" evidence="1">
    <location>
        <position position="96"/>
    </location>
    <ligand>
        <name>Zn(2+)</name>
        <dbReference type="ChEBI" id="CHEBI:29105"/>
        <note>catalytic</note>
    </ligand>
</feature>
<dbReference type="Proteomes" id="UP000000305">
    <property type="component" value="Unassembled WGS sequence"/>
</dbReference>
<comment type="caution">
    <text evidence="1">Lacks conserved residue(s) required for the propagation of feature annotation.</text>
</comment>
<keyword evidence="1 2" id="KW-0482">Metalloprotease</keyword>
<feature type="binding site" evidence="1">
    <location>
        <position position="90"/>
    </location>
    <ligand>
        <name>Zn(2+)</name>
        <dbReference type="ChEBI" id="CHEBI:29105"/>
        <note>catalytic</note>
    </ligand>
</feature>
<dbReference type="EC" id="3.4.24.-" evidence="2"/>
<dbReference type="Pfam" id="PF01400">
    <property type="entry name" value="Astacin"/>
    <property type="match status" value="1"/>
</dbReference>
<dbReference type="MEROPS" id="M12.001"/>
<dbReference type="PROSITE" id="PS51864">
    <property type="entry name" value="ASTACIN"/>
    <property type="match status" value="1"/>
</dbReference>
<keyword evidence="1 2" id="KW-0645">Protease</keyword>
<dbReference type="HOGENOM" id="CLU_164975_0_0_1"/>
<organism evidence="4 5">
    <name type="scientific">Daphnia pulex</name>
    <name type="common">Water flea</name>
    <dbReference type="NCBI Taxonomy" id="6669"/>
    <lineage>
        <taxon>Eukaryota</taxon>
        <taxon>Metazoa</taxon>
        <taxon>Ecdysozoa</taxon>
        <taxon>Arthropoda</taxon>
        <taxon>Crustacea</taxon>
        <taxon>Branchiopoda</taxon>
        <taxon>Diplostraca</taxon>
        <taxon>Cladocera</taxon>
        <taxon>Anomopoda</taxon>
        <taxon>Daphniidae</taxon>
        <taxon>Daphnia</taxon>
    </lineage>
</organism>
<proteinExistence type="predicted"/>
<dbReference type="FunFam" id="3.40.390.10:FF:000208">
    <property type="match status" value="1"/>
</dbReference>
<evidence type="ECO:0000256" key="1">
    <source>
        <dbReference type="PROSITE-ProRule" id="PRU01211"/>
    </source>
</evidence>
<keyword evidence="1 2" id="KW-0479">Metal-binding</keyword>
<evidence type="ECO:0000256" key="2">
    <source>
        <dbReference type="RuleBase" id="RU361183"/>
    </source>
</evidence>
<evidence type="ECO:0000313" key="5">
    <source>
        <dbReference type="Proteomes" id="UP000000305"/>
    </source>
</evidence>
<gene>
    <name evidence="4" type="ORF">DAPPUDRAFT_53488</name>
</gene>
<keyword evidence="1 2" id="KW-0378">Hydrolase</keyword>
<dbReference type="InterPro" id="IPR006026">
    <property type="entry name" value="Peptidase_Metallo"/>
</dbReference>
<dbReference type="Gene3D" id="3.40.390.10">
    <property type="entry name" value="Collagenase (Catalytic Domain)"/>
    <property type="match status" value="1"/>
</dbReference>
<protein>
    <recommendedName>
        <fullName evidence="2">Metalloendopeptidase</fullName>
        <ecNumber evidence="2">3.4.24.-</ecNumber>
    </recommendedName>
</protein>
<dbReference type="InterPro" id="IPR001506">
    <property type="entry name" value="Peptidase_M12A"/>
</dbReference>